<feature type="region of interest" description="Disordered" evidence="1">
    <location>
        <begin position="248"/>
        <end position="272"/>
    </location>
</feature>
<sequence>MDDLLNFETSFTGENDSDDDLLTSDNENDRTAPSSNIPPTAPQHQKPASGHDSYSSGADIVTSSPDAPPPAQRFSFLSEKKASKTRTNSLYQDAQKRQEKLEKLRQKKFEDEYGKGNFQPNLTSSAKKRSKSVAALTAEMNSSTSTSATDDKAPKATNAAFDRMYSRSKTMDHKKRERVKQLQEEEAQDCTFKPKIYTSPGRKSSISGGVVETIRTGSVFDRQFEYSKAIEKKKEELAKSIQERECTFKPDIARTSPTKSTGPTTTRKSSVEATVKRLYDPEKFKLAEKERLKRQKELELSEATFAPNVNKDINITGGTTTTTTTSTTSSAPPSESGEGDAPPATTKGTEACLRLYQKASVEGSKREKWIEDQKQKKVDEQCTFSPNVSASARKAKSGRSSLTGSEKSVFERLQRNDFKVFHVERDENLTFKPKILEKKIKDGEGELAKLVAMPLNERFDRLYKEGKERVEKKNMLPKDEQAAVRRRQEQEELRECTFKPKTTWKAVFGMNAFEDDDSYNYGNESSFMDNGEGGFEFVANRGDFVDDDFDEVIGQGEDEVLGTVDQANVQAQEALGELGEVNDILGEMTIDNESMGVQHHVEALQVQRQDSEGSVDDDDESEHNIWEGHQDHDHDLESYDVDIDVNHTEFDTDFDSAPVSVSLPPNPAKEIEPVIEPPKPPATDEEVHDNPFF</sequence>
<proteinExistence type="predicted"/>
<accession>A0A9W7B0L0</accession>
<keyword evidence="3" id="KW-1185">Reference proteome</keyword>
<dbReference type="AlphaFoldDB" id="A0A9W7B0L0"/>
<feature type="compositionally biased region" description="Polar residues" evidence="1">
    <location>
        <begin position="52"/>
        <end position="65"/>
    </location>
</feature>
<feature type="region of interest" description="Disordered" evidence="1">
    <location>
        <begin position="607"/>
        <end position="633"/>
    </location>
</feature>
<comment type="caution">
    <text evidence="2">The sequence shown here is derived from an EMBL/GenBank/DDBJ whole genome shotgun (WGS) entry which is preliminary data.</text>
</comment>
<feature type="compositionally biased region" description="Low complexity" evidence="1">
    <location>
        <begin position="254"/>
        <end position="268"/>
    </location>
</feature>
<organism evidence="2 3">
    <name type="scientific">Triparma strigata</name>
    <dbReference type="NCBI Taxonomy" id="1606541"/>
    <lineage>
        <taxon>Eukaryota</taxon>
        <taxon>Sar</taxon>
        <taxon>Stramenopiles</taxon>
        <taxon>Ochrophyta</taxon>
        <taxon>Bolidophyceae</taxon>
        <taxon>Parmales</taxon>
        <taxon>Triparmaceae</taxon>
        <taxon>Triparma</taxon>
    </lineage>
</organism>
<feature type="region of interest" description="Disordered" evidence="1">
    <location>
        <begin position="1"/>
        <end position="186"/>
    </location>
</feature>
<dbReference type="OrthoDB" id="206974at2759"/>
<dbReference type="Proteomes" id="UP001165085">
    <property type="component" value="Unassembled WGS sequence"/>
</dbReference>
<evidence type="ECO:0000256" key="1">
    <source>
        <dbReference type="SAM" id="MobiDB-lite"/>
    </source>
</evidence>
<feature type="compositionally biased region" description="Basic and acidic residues" evidence="1">
    <location>
        <begin position="622"/>
        <end position="633"/>
    </location>
</feature>
<name>A0A9W7B0L0_9STRA</name>
<reference evidence="3" key="1">
    <citation type="journal article" date="2023" name="Commun. Biol.">
        <title>Genome analysis of Parmales, the sister group of diatoms, reveals the evolutionary specialization of diatoms from phago-mixotrophs to photoautotrophs.</title>
        <authorList>
            <person name="Ban H."/>
            <person name="Sato S."/>
            <person name="Yoshikawa S."/>
            <person name="Yamada K."/>
            <person name="Nakamura Y."/>
            <person name="Ichinomiya M."/>
            <person name="Sato N."/>
            <person name="Blanc-Mathieu R."/>
            <person name="Endo H."/>
            <person name="Kuwata A."/>
            <person name="Ogata H."/>
        </authorList>
    </citation>
    <scope>NUCLEOTIDE SEQUENCE [LARGE SCALE GENOMIC DNA]</scope>
    <source>
        <strain evidence="3">NIES 3701</strain>
    </source>
</reference>
<dbReference type="PANTHER" id="PTHR37028:SF4">
    <property type="entry name" value="ALMS MOTIF DOMAIN-CONTAINING PROTEIN"/>
    <property type="match status" value="1"/>
</dbReference>
<evidence type="ECO:0000313" key="3">
    <source>
        <dbReference type="Proteomes" id="UP001165085"/>
    </source>
</evidence>
<feature type="region of interest" description="Disordered" evidence="1">
    <location>
        <begin position="310"/>
        <end position="347"/>
    </location>
</feature>
<protein>
    <submittedName>
        <fullName evidence="2">Uncharacterized protein</fullName>
    </submittedName>
</protein>
<feature type="region of interest" description="Disordered" evidence="1">
    <location>
        <begin position="651"/>
        <end position="693"/>
    </location>
</feature>
<dbReference type="EMBL" id="BRXY01000213">
    <property type="protein sequence ID" value="GMH77799.1"/>
    <property type="molecule type" value="Genomic_DNA"/>
</dbReference>
<feature type="region of interest" description="Disordered" evidence="1">
    <location>
        <begin position="383"/>
        <end position="404"/>
    </location>
</feature>
<feature type="compositionally biased region" description="Low complexity" evidence="1">
    <location>
        <begin position="316"/>
        <end position="330"/>
    </location>
</feature>
<feature type="compositionally biased region" description="Basic and acidic residues" evidence="1">
    <location>
        <begin position="94"/>
        <end position="114"/>
    </location>
</feature>
<dbReference type="PANTHER" id="PTHR37028">
    <property type="entry name" value="UNNAMED PRODUCT-RELATED"/>
    <property type="match status" value="1"/>
</dbReference>
<gene>
    <name evidence="2" type="ORF">TrST_g13873</name>
</gene>
<evidence type="ECO:0000313" key="2">
    <source>
        <dbReference type="EMBL" id="GMH77799.1"/>
    </source>
</evidence>